<evidence type="ECO:0000259" key="10">
    <source>
        <dbReference type="PROSITE" id="PS51722"/>
    </source>
</evidence>
<organism evidence="11 12">
    <name type="scientific">Candidatus Roizmanbacteria bacterium RIFCSPLOWO2_01_FULL_40_42</name>
    <dbReference type="NCBI Taxonomy" id="1802066"/>
    <lineage>
        <taxon>Bacteria</taxon>
        <taxon>Candidatus Roizmaniibacteriota</taxon>
    </lineage>
</organism>
<dbReference type="SUPFAM" id="SSF50447">
    <property type="entry name" value="Translation proteins"/>
    <property type="match status" value="2"/>
</dbReference>
<evidence type="ECO:0000256" key="8">
    <source>
        <dbReference type="RuleBase" id="RU000644"/>
    </source>
</evidence>
<dbReference type="PANTHER" id="PTHR43381:SF4">
    <property type="entry name" value="EUKARYOTIC TRANSLATION INITIATION FACTOR 5B"/>
    <property type="match status" value="1"/>
</dbReference>
<comment type="function">
    <text evidence="8">One of the essential components for the initiation of protein synthesis. Protects formylmethionyl-tRNA from spontaneous hydrolysis and promotes its binding to the 30S ribosomal subunits. Also involved in the hydrolysis of GTP during the formation of the 70S ribosomal complex.</text>
</comment>
<evidence type="ECO:0000256" key="4">
    <source>
        <dbReference type="ARBA" id="ARBA00022741"/>
    </source>
</evidence>
<dbReference type="GO" id="GO:0003924">
    <property type="term" value="F:GTPase activity"/>
    <property type="evidence" value="ECO:0007669"/>
    <property type="project" value="InterPro"/>
</dbReference>
<dbReference type="PRINTS" id="PR00315">
    <property type="entry name" value="ELONGATNFCT"/>
</dbReference>
<comment type="similarity">
    <text evidence="1 8">Belongs to the TRAFAC class translation factor GTPase superfamily. Classic translation factor GTPase family. IF-2 subfamily.</text>
</comment>
<dbReference type="InterPro" id="IPR053905">
    <property type="entry name" value="EF-G-like_DII"/>
</dbReference>
<dbReference type="InterPro" id="IPR005225">
    <property type="entry name" value="Small_GTP-bd"/>
</dbReference>
<name>A0A1F7J503_9BACT</name>
<comment type="caution">
    <text evidence="11">The sequence shown here is derived from an EMBL/GenBank/DDBJ whole genome shotgun (WGS) entry which is preliminary data.</text>
</comment>
<dbReference type="FunFam" id="3.40.50.10050:FF:000001">
    <property type="entry name" value="Translation initiation factor IF-2"/>
    <property type="match status" value="1"/>
</dbReference>
<evidence type="ECO:0000256" key="5">
    <source>
        <dbReference type="ARBA" id="ARBA00022917"/>
    </source>
</evidence>
<dbReference type="Pfam" id="PF22042">
    <property type="entry name" value="EF-G_D2"/>
    <property type="match status" value="1"/>
</dbReference>
<dbReference type="Gene3D" id="3.40.50.10050">
    <property type="entry name" value="Translation initiation factor IF- 2, domain 3"/>
    <property type="match status" value="1"/>
</dbReference>
<keyword evidence="9" id="KW-0175">Coiled coil</keyword>
<dbReference type="Gene3D" id="3.40.50.300">
    <property type="entry name" value="P-loop containing nucleotide triphosphate hydrolases"/>
    <property type="match status" value="1"/>
</dbReference>
<keyword evidence="5 8" id="KW-0648">Protein biosynthesis</keyword>
<evidence type="ECO:0000256" key="7">
    <source>
        <dbReference type="NCBIfam" id="TIGR00487"/>
    </source>
</evidence>
<dbReference type="InterPro" id="IPR009000">
    <property type="entry name" value="Transl_B-barrel_sf"/>
</dbReference>
<evidence type="ECO:0000313" key="12">
    <source>
        <dbReference type="Proteomes" id="UP000178558"/>
    </source>
</evidence>
<keyword evidence="4" id="KW-0547">Nucleotide-binding</keyword>
<evidence type="ECO:0000256" key="6">
    <source>
        <dbReference type="ARBA" id="ARBA00023134"/>
    </source>
</evidence>
<sequence length="484" mass="53466">MSRVSRPPVVAILGHVDHGKTTLLDYIRKTQLTEKEYGGITQRIGAYEVTTGIKDYHTDKLTFIDTPGHEAFTKLRLRGAEVADIALLIIDAKDSVKPQTAESILHIKAANIPFIVVFNKTDLPEANVEKVKIDLMKQEVIVEDKGGKVPSVLISAKTGKGVDSLLESILLLTSELNLTYDPRGELQAHIVETKKDRRGVVASAIIKDGTLSVGDTIYIDSQKTKVRSMVNDRGVQIKEAVPSTPFELLGFNEIPEVGSVIRSTETKKIQEAAVAKPDVPFDLKAFLKPETEEKKLTLIVKADSKGSLEAILHTLGQKANIEVLFEGVGDIHKSDIFLAKTSKAIVIGFNTKPSNEVKDIALQEKVVIKTYNIIYELIDELSEVSELLKEKEEREKNLKGEAKILATFIVHDEKIFGVKITKGKANIGDPAEIYRDKTLVGRAKLVSLKSRAKSVEEVKKDQEAGMVFNPQLDIRIGDMVKFIL</sequence>
<dbReference type="GO" id="GO:0005737">
    <property type="term" value="C:cytoplasm"/>
    <property type="evidence" value="ECO:0007669"/>
    <property type="project" value="UniProtKB-UniRule"/>
</dbReference>
<gene>
    <name evidence="11" type="ORF">A3B50_00655</name>
</gene>
<evidence type="ECO:0000256" key="3">
    <source>
        <dbReference type="ARBA" id="ARBA00022540"/>
    </source>
</evidence>
<dbReference type="InterPro" id="IPR000178">
    <property type="entry name" value="TF_IF2_bacterial-like"/>
</dbReference>
<dbReference type="CDD" id="cd01887">
    <property type="entry name" value="IF2_eIF5B"/>
    <property type="match status" value="1"/>
</dbReference>
<keyword evidence="3 8" id="KW-0396">Initiation factor</keyword>
<dbReference type="NCBIfam" id="TIGR00487">
    <property type="entry name" value="IF-2"/>
    <property type="match status" value="1"/>
</dbReference>
<dbReference type="GO" id="GO:0005525">
    <property type="term" value="F:GTP binding"/>
    <property type="evidence" value="ECO:0007669"/>
    <property type="project" value="UniProtKB-KW"/>
</dbReference>
<protein>
    <recommendedName>
        <fullName evidence="2 7">Translation initiation factor IF-2</fullName>
    </recommendedName>
</protein>
<dbReference type="GO" id="GO:0003743">
    <property type="term" value="F:translation initiation factor activity"/>
    <property type="evidence" value="ECO:0007669"/>
    <property type="project" value="UniProtKB-UniRule"/>
</dbReference>
<dbReference type="InterPro" id="IPR015760">
    <property type="entry name" value="TIF_IF2"/>
</dbReference>
<dbReference type="Pfam" id="PF00009">
    <property type="entry name" value="GTP_EFTU"/>
    <property type="match status" value="1"/>
</dbReference>
<dbReference type="NCBIfam" id="TIGR00231">
    <property type="entry name" value="small_GTP"/>
    <property type="match status" value="1"/>
</dbReference>
<dbReference type="InterPro" id="IPR027417">
    <property type="entry name" value="P-loop_NTPase"/>
</dbReference>
<dbReference type="SUPFAM" id="SSF52156">
    <property type="entry name" value="Initiation factor IF2/eIF5b, domain 3"/>
    <property type="match status" value="1"/>
</dbReference>
<dbReference type="EMBL" id="MGAQ01000014">
    <property type="protein sequence ID" value="OGK50673.1"/>
    <property type="molecule type" value="Genomic_DNA"/>
</dbReference>
<dbReference type="Gene3D" id="2.40.30.10">
    <property type="entry name" value="Translation factors"/>
    <property type="match status" value="2"/>
</dbReference>
<dbReference type="PANTHER" id="PTHR43381">
    <property type="entry name" value="TRANSLATION INITIATION FACTOR IF-2-RELATED"/>
    <property type="match status" value="1"/>
</dbReference>
<feature type="coiled-coil region" evidence="9">
    <location>
        <begin position="374"/>
        <end position="401"/>
    </location>
</feature>
<evidence type="ECO:0000313" key="11">
    <source>
        <dbReference type="EMBL" id="OGK50673.1"/>
    </source>
</evidence>
<feature type="domain" description="Tr-type G" evidence="10">
    <location>
        <begin position="5"/>
        <end position="179"/>
    </location>
</feature>
<dbReference type="SUPFAM" id="SSF52540">
    <property type="entry name" value="P-loop containing nucleoside triphosphate hydrolases"/>
    <property type="match status" value="1"/>
</dbReference>
<dbReference type="InterPro" id="IPR036925">
    <property type="entry name" value="TIF_IF2_dom3_sf"/>
</dbReference>
<proteinExistence type="inferred from homology"/>
<dbReference type="FunFam" id="3.40.50.300:FF:000019">
    <property type="entry name" value="Translation initiation factor IF-2"/>
    <property type="match status" value="1"/>
</dbReference>
<evidence type="ECO:0000256" key="9">
    <source>
        <dbReference type="SAM" id="Coils"/>
    </source>
</evidence>
<evidence type="ECO:0000256" key="1">
    <source>
        <dbReference type="ARBA" id="ARBA00007733"/>
    </source>
</evidence>
<dbReference type="AlphaFoldDB" id="A0A1F7J503"/>
<dbReference type="Proteomes" id="UP000178558">
    <property type="component" value="Unassembled WGS sequence"/>
</dbReference>
<evidence type="ECO:0000256" key="2">
    <source>
        <dbReference type="ARBA" id="ARBA00020675"/>
    </source>
</evidence>
<dbReference type="InterPro" id="IPR023115">
    <property type="entry name" value="TIF_IF2_dom3"/>
</dbReference>
<accession>A0A1F7J503</accession>
<dbReference type="InterPro" id="IPR000795">
    <property type="entry name" value="T_Tr_GTP-bd_dom"/>
</dbReference>
<keyword evidence="6" id="KW-0342">GTP-binding</keyword>
<dbReference type="Pfam" id="PF11987">
    <property type="entry name" value="IF-2"/>
    <property type="match status" value="1"/>
</dbReference>
<reference evidence="11 12" key="1">
    <citation type="journal article" date="2016" name="Nat. Commun.">
        <title>Thousands of microbial genomes shed light on interconnected biogeochemical processes in an aquifer system.</title>
        <authorList>
            <person name="Anantharaman K."/>
            <person name="Brown C.T."/>
            <person name="Hug L.A."/>
            <person name="Sharon I."/>
            <person name="Castelle C.J."/>
            <person name="Probst A.J."/>
            <person name="Thomas B.C."/>
            <person name="Singh A."/>
            <person name="Wilkins M.J."/>
            <person name="Karaoz U."/>
            <person name="Brodie E.L."/>
            <person name="Williams K.H."/>
            <person name="Hubbard S.S."/>
            <person name="Banfield J.F."/>
        </authorList>
    </citation>
    <scope>NUCLEOTIDE SEQUENCE [LARGE SCALE GENOMIC DNA]</scope>
</reference>
<dbReference type="PROSITE" id="PS51722">
    <property type="entry name" value="G_TR_2"/>
    <property type="match status" value="1"/>
</dbReference>